<evidence type="ECO:0000313" key="2">
    <source>
        <dbReference type="EMBL" id="CAD8587018.1"/>
    </source>
</evidence>
<dbReference type="EMBL" id="HBEW01007377">
    <property type="protein sequence ID" value="CAD8587018.1"/>
    <property type="molecule type" value="Transcribed_RNA"/>
</dbReference>
<dbReference type="InterPro" id="IPR011990">
    <property type="entry name" value="TPR-like_helical_dom_sf"/>
</dbReference>
<feature type="region of interest" description="Disordered" evidence="1">
    <location>
        <begin position="1"/>
        <end position="38"/>
    </location>
</feature>
<accession>A0A7S0KN95</accession>
<protein>
    <recommendedName>
        <fullName evidence="3">Coatomer subunit epsilon</fullName>
    </recommendedName>
</protein>
<dbReference type="PANTHER" id="PTHR21581">
    <property type="entry name" value="D-ALANYL-D-ALANINE CARBOXYPEPTIDASE"/>
    <property type="match status" value="1"/>
</dbReference>
<evidence type="ECO:0000256" key="1">
    <source>
        <dbReference type="SAM" id="MobiDB-lite"/>
    </source>
</evidence>
<feature type="compositionally biased region" description="Basic and acidic residues" evidence="1">
    <location>
        <begin position="1"/>
        <end position="29"/>
    </location>
</feature>
<reference evidence="2" key="1">
    <citation type="submission" date="2021-01" db="EMBL/GenBank/DDBJ databases">
        <authorList>
            <person name="Corre E."/>
            <person name="Pelletier E."/>
            <person name="Niang G."/>
            <person name="Scheremetjew M."/>
            <person name="Finn R."/>
            <person name="Kale V."/>
            <person name="Holt S."/>
            <person name="Cochrane G."/>
            <person name="Meng A."/>
            <person name="Brown T."/>
            <person name="Cohen L."/>
        </authorList>
    </citation>
    <scope>NUCLEOTIDE SEQUENCE</scope>
    <source>
        <strain evidence="2">Clade-D-RCC2572</strain>
    </source>
</reference>
<name>A0A7S0KN95_9CHLO</name>
<dbReference type="PANTHER" id="PTHR21581:SF6">
    <property type="entry name" value="TRAFFICKING PROTEIN PARTICLE COMPLEX SUBUNIT 12"/>
    <property type="match status" value="1"/>
</dbReference>
<evidence type="ECO:0008006" key="3">
    <source>
        <dbReference type="Google" id="ProtNLM"/>
    </source>
</evidence>
<proteinExistence type="predicted"/>
<gene>
    <name evidence="2" type="ORF">OMED0929_LOCUS6231</name>
</gene>
<organism evidence="2">
    <name type="scientific">Ostreococcus mediterraneus</name>
    <dbReference type="NCBI Taxonomy" id="1486918"/>
    <lineage>
        <taxon>Eukaryota</taxon>
        <taxon>Viridiplantae</taxon>
        <taxon>Chlorophyta</taxon>
        <taxon>Mamiellophyceae</taxon>
        <taxon>Mamiellales</taxon>
        <taxon>Bathycoccaceae</taxon>
        <taxon>Ostreococcus</taxon>
    </lineage>
</organism>
<dbReference type="AlphaFoldDB" id="A0A7S0KN95"/>
<dbReference type="SUPFAM" id="SSF48452">
    <property type="entry name" value="TPR-like"/>
    <property type="match status" value="1"/>
</dbReference>
<sequence length="343" mass="36653">MDGWTTRDARARAGEETFRDAAARSRDRGGDDDDASGLGRMATRRAWVMDSFGGGDDDDDDGAIGRATRRAGAMLASGRTSDAREILFSSAFEDACGREALPFAALALRAECAAEGGVAGEDALGALYALCIDMVRERANDEVVVEEWRRRSRAVALAMASRMMRKGDARAALAWLDALARSAPREPSYRSAAGRAHLMMGDLEGARLCFESAETLTLALGSAASEAQKLDVSRDRGEYLLAGARFREAKDTFDALLAKSQDATTMVNAAVAAVYNGDLDTSRALLERSLLEAKPGDVTPSAVKNLNSIYELTARVPSEAKHAMGVWVKSLATNDFDASCLAH</sequence>
<dbReference type="Gene3D" id="1.25.40.10">
    <property type="entry name" value="Tetratricopeptide repeat domain"/>
    <property type="match status" value="1"/>
</dbReference>